<dbReference type="PANTHER" id="PTHR24292">
    <property type="entry name" value="CYTOCHROME P450"/>
    <property type="match status" value="1"/>
</dbReference>
<keyword evidence="13" id="KW-0472">Membrane</keyword>
<evidence type="ECO:0000256" key="10">
    <source>
        <dbReference type="ARBA" id="ARBA00023002"/>
    </source>
</evidence>
<keyword evidence="7 15" id="KW-0479">Metal-binding</keyword>
<dbReference type="PANTHER" id="PTHR24292:SF45">
    <property type="entry name" value="CYTOCHROME P450 6G1-RELATED"/>
    <property type="match status" value="1"/>
</dbReference>
<keyword evidence="9" id="KW-0492">Microsome</keyword>
<evidence type="ECO:0000256" key="8">
    <source>
        <dbReference type="ARBA" id="ARBA00022824"/>
    </source>
</evidence>
<dbReference type="InterPro" id="IPR001128">
    <property type="entry name" value="Cyt_P450"/>
</dbReference>
<evidence type="ECO:0000256" key="6">
    <source>
        <dbReference type="ARBA" id="ARBA00022617"/>
    </source>
</evidence>
<comment type="similarity">
    <text evidence="4 16">Belongs to the cytochrome P450 family.</text>
</comment>
<protein>
    <recommendedName>
        <fullName evidence="5">unspecific monooxygenase</fullName>
        <ecNumber evidence="5">1.14.14.1</ecNumber>
    </recommendedName>
</protein>
<dbReference type="GO" id="GO:0005789">
    <property type="term" value="C:endoplasmic reticulum membrane"/>
    <property type="evidence" value="ECO:0007669"/>
    <property type="project" value="UniProtKB-SubCell"/>
</dbReference>
<evidence type="ECO:0000256" key="2">
    <source>
        <dbReference type="ARBA" id="ARBA00004174"/>
    </source>
</evidence>
<keyword evidence="8" id="KW-0256">Endoplasmic reticulum</keyword>
<dbReference type="InterPro" id="IPR036396">
    <property type="entry name" value="Cyt_P450_sf"/>
</dbReference>
<evidence type="ECO:0000256" key="1">
    <source>
        <dbReference type="ARBA" id="ARBA00001971"/>
    </source>
</evidence>
<dbReference type="SUPFAM" id="SSF48264">
    <property type="entry name" value="Cytochrome P450"/>
    <property type="match status" value="1"/>
</dbReference>
<evidence type="ECO:0000256" key="15">
    <source>
        <dbReference type="PIRSR" id="PIRSR602401-1"/>
    </source>
</evidence>
<dbReference type="EC" id="1.14.14.1" evidence="5"/>
<sequence length="533" mass="61803">MIDIILLATILVLALITVYLASIRKFNYWKKKGVPHLKPTPILGNFSGYILLKEYTGEVTQRICQKFPDEPYVGAFYGTEPALIVQDPELIKLITTKDFYYFNSREISKYTTKEVITQNLFFTYGERWKVLRQNLTPLFTSAKMKKMFYLIEKCAHVFEKLLDEETAASNVLEVRELMVRYTMDCIGSCAFGVETNTMRKSSNKNPFTVIGTLIFEISNSRGFQTIARAIWPFIFYGLGFKNFPTEINDFFGKLLTEVFQKRQYKPSTRNDFVDLVLNLKQNEYITGDSLSNMKTGGNEKISLKVDDDLLIAQCVVFFAAGFETSATTMTFALYELAKNDKAQERVLEEIDEYLSKHGNKLGYECLKELPYLEACFDETLRLYPVLGVITREVVEDYTLPTGLRLEKGDRVHLPLYHLHRDPRNFPEPEQFRPERFLGEEKQNIKPYIYFPFGEGPRICIGMRFAKMQMLPGLVTLLKKYRVELAPGTPRTVQYEPKATVTQPKGDIKLKFLLREGWEKRIYEKQNVYTNNNN</sequence>
<reference evidence="17" key="2">
    <citation type="submission" date="2020-04" db="EMBL/GenBank/DDBJ databases">
        <authorList>
            <person name="Yang Y."/>
        </authorList>
    </citation>
    <scope>NUCLEOTIDE SEQUENCE</scope>
    <source>
        <tissue evidence="17">Antennae</tissue>
    </source>
</reference>
<organism evidence="17">
    <name type="scientific">Streltzoviella insularis</name>
    <dbReference type="NCBI Taxonomy" id="1206366"/>
    <lineage>
        <taxon>Eukaryota</taxon>
        <taxon>Metazoa</taxon>
        <taxon>Ecdysozoa</taxon>
        <taxon>Arthropoda</taxon>
        <taxon>Hexapoda</taxon>
        <taxon>Insecta</taxon>
        <taxon>Pterygota</taxon>
        <taxon>Neoptera</taxon>
        <taxon>Endopterygota</taxon>
        <taxon>Lepidoptera</taxon>
        <taxon>Glossata</taxon>
        <taxon>Ditrysia</taxon>
        <taxon>Cossoidea</taxon>
        <taxon>Cossidae</taxon>
        <taxon>Cossinae</taxon>
        <taxon>Streltzoviella</taxon>
    </lineage>
</organism>
<dbReference type="PRINTS" id="PR00463">
    <property type="entry name" value="EP450I"/>
</dbReference>
<dbReference type="EMBL" id="MT386901">
    <property type="protein sequence ID" value="QLI62185.1"/>
    <property type="molecule type" value="mRNA"/>
</dbReference>
<keyword evidence="12 16" id="KW-0503">Monooxygenase</keyword>
<comment type="cofactor">
    <cofactor evidence="1 15">
        <name>heme</name>
        <dbReference type="ChEBI" id="CHEBI:30413"/>
    </cofactor>
</comment>
<evidence type="ECO:0000256" key="12">
    <source>
        <dbReference type="ARBA" id="ARBA00023033"/>
    </source>
</evidence>
<comment type="catalytic activity">
    <reaction evidence="14">
        <text>an organic molecule + reduced [NADPH--hemoprotein reductase] + O2 = an alcohol + oxidized [NADPH--hemoprotein reductase] + H2O + H(+)</text>
        <dbReference type="Rhea" id="RHEA:17149"/>
        <dbReference type="Rhea" id="RHEA-COMP:11964"/>
        <dbReference type="Rhea" id="RHEA-COMP:11965"/>
        <dbReference type="ChEBI" id="CHEBI:15377"/>
        <dbReference type="ChEBI" id="CHEBI:15378"/>
        <dbReference type="ChEBI" id="CHEBI:15379"/>
        <dbReference type="ChEBI" id="CHEBI:30879"/>
        <dbReference type="ChEBI" id="CHEBI:57618"/>
        <dbReference type="ChEBI" id="CHEBI:58210"/>
        <dbReference type="ChEBI" id="CHEBI:142491"/>
        <dbReference type="EC" id="1.14.14.1"/>
    </reaction>
</comment>
<dbReference type="AlphaFoldDB" id="A0A7D5YP31"/>
<feature type="binding site" description="axial binding residue" evidence="15">
    <location>
        <position position="459"/>
    </location>
    <ligand>
        <name>heme</name>
        <dbReference type="ChEBI" id="CHEBI:30413"/>
    </ligand>
    <ligandPart>
        <name>Fe</name>
        <dbReference type="ChEBI" id="CHEBI:18248"/>
    </ligandPart>
</feature>
<evidence type="ECO:0000256" key="3">
    <source>
        <dbReference type="ARBA" id="ARBA00004406"/>
    </source>
</evidence>
<dbReference type="GO" id="GO:0020037">
    <property type="term" value="F:heme binding"/>
    <property type="evidence" value="ECO:0007669"/>
    <property type="project" value="InterPro"/>
</dbReference>
<dbReference type="PRINTS" id="PR00385">
    <property type="entry name" value="P450"/>
</dbReference>
<dbReference type="FunFam" id="1.10.630.10:FF:000042">
    <property type="entry name" value="Cytochrome P450"/>
    <property type="match status" value="1"/>
</dbReference>
<evidence type="ECO:0000256" key="7">
    <source>
        <dbReference type="ARBA" id="ARBA00022723"/>
    </source>
</evidence>
<evidence type="ECO:0000256" key="5">
    <source>
        <dbReference type="ARBA" id="ARBA00012109"/>
    </source>
</evidence>
<keyword evidence="6 15" id="KW-0349">Heme</keyword>
<proteinExistence type="evidence at transcript level"/>
<dbReference type="PROSITE" id="PS00086">
    <property type="entry name" value="CYTOCHROME_P450"/>
    <property type="match status" value="1"/>
</dbReference>
<reference evidence="17" key="1">
    <citation type="journal article" date="2019" name="Sci. Rep.">
        <title>Antennal transcriptome analyses and olfactory protein identification in an important wood-boring moth pest, Streltzoviella insularis (Lepidoptera: Cossidae).</title>
        <authorList>
            <person name="Yang Y"/>
            <person name="Li W"/>
            <person name="Tao J Zong.S."/>
        </authorList>
    </citation>
    <scope>NUCLEOTIDE SEQUENCE</scope>
    <source>
        <tissue evidence="17">Antennae</tissue>
    </source>
</reference>
<evidence type="ECO:0000313" key="17">
    <source>
        <dbReference type="EMBL" id="QLI62185.1"/>
    </source>
</evidence>
<evidence type="ECO:0000256" key="11">
    <source>
        <dbReference type="ARBA" id="ARBA00023004"/>
    </source>
</evidence>
<dbReference type="GO" id="GO:0005506">
    <property type="term" value="F:iron ion binding"/>
    <property type="evidence" value="ECO:0007669"/>
    <property type="project" value="InterPro"/>
</dbReference>
<keyword evidence="11 15" id="KW-0408">Iron</keyword>
<evidence type="ECO:0000256" key="14">
    <source>
        <dbReference type="ARBA" id="ARBA00047827"/>
    </source>
</evidence>
<evidence type="ECO:0000256" key="9">
    <source>
        <dbReference type="ARBA" id="ARBA00022848"/>
    </source>
</evidence>
<comment type="subcellular location">
    <subcellularLocation>
        <location evidence="3">Endoplasmic reticulum membrane</location>
        <topology evidence="3">Peripheral membrane protein</topology>
    </subcellularLocation>
    <subcellularLocation>
        <location evidence="2">Microsome membrane</location>
        <topology evidence="2">Peripheral membrane protein</topology>
    </subcellularLocation>
</comment>
<dbReference type="GO" id="GO:0016712">
    <property type="term" value="F:oxidoreductase activity, acting on paired donors, with incorporation or reduction of molecular oxygen, reduced flavin or flavoprotein as one donor, and incorporation of one atom of oxygen"/>
    <property type="evidence" value="ECO:0007669"/>
    <property type="project" value="UniProtKB-EC"/>
</dbReference>
<dbReference type="CDD" id="cd11056">
    <property type="entry name" value="CYP6-like"/>
    <property type="match status" value="1"/>
</dbReference>
<dbReference type="InterPro" id="IPR002401">
    <property type="entry name" value="Cyt_P450_E_grp-I"/>
</dbReference>
<accession>A0A7D5YP31</accession>
<dbReference type="InterPro" id="IPR050476">
    <property type="entry name" value="Insect_CytP450_Detox"/>
</dbReference>
<dbReference type="Pfam" id="PF00067">
    <property type="entry name" value="p450"/>
    <property type="match status" value="1"/>
</dbReference>
<evidence type="ECO:0000256" key="13">
    <source>
        <dbReference type="ARBA" id="ARBA00023136"/>
    </source>
</evidence>
<name>A0A7D5YP31_9NEOP</name>
<dbReference type="InterPro" id="IPR017972">
    <property type="entry name" value="Cyt_P450_CS"/>
</dbReference>
<evidence type="ECO:0000256" key="4">
    <source>
        <dbReference type="ARBA" id="ARBA00010617"/>
    </source>
</evidence>
<dbReference type="Gene3D" id="1.10.630.10">
    <property type="entry name" value="Cytochrome P450"/>
    <property type="match status" value="1"/>
</dbReference>
<keyword evidence="10 16" id="KW-0560">Oxidoreductase</keyword>
<evidence type="ECO:0000256" key="16">
    <source>
        <dbReference type="RuleBase" id="RU000461"/>
    </source>
</evidence>